<dbReference type="Proteomes" id="UP000194945">
    <property type="component" value="Unassembled WGS sequence"/>
</dbReference>
<organism evidence="2 3">
    <name type="scientific">Bacillus wiedmannii</name>
    <dbReference type="NCBI Taxonomy" id="1890302"/>
    <lineage>
        <taxon>Bacteria</taxon>
        <taxon>Bacillati</taxon>
        <taxon>Bacillota</taxon>
        <taxon>Bacilli</taxon>
        <taxon>Bacillales</taxon>
        <taxon>Bacillaceae</taxon>
        <taxon>Bacillus</taxon>
        <taxon>Bacillus cereus group</taxon>
    </lineage>
</organism>
<dbReference type="AlphaFoldDB" id="A0A242ZPL8"/>
<proteinExistence type="predicted"/>
<gene>
    <name evidence="2" type="ORF">BK730_02525</name>
</gene>
<dbReference type="Pfam" id="PF16723">
    <property type="entry name" value="DUF5065"/>
    <property type="match status" value="1"/>
</dbReference>
<dbReference type="RefSeq" id="WP_088092095.1">
    <property type="nucleotide sequence ID" value="NZ_JARMNH010000083.1"/>
</dbReference>
<evidence type="ECO:0000313" key="3">
    <source>
        <dbReference type="Proteomes" id="UP000194945"/>
    </source>
</evidence>
<comment type="caution">
    <text evidence="2">The sequence shown here is derived from an EMBL/GenBank/DDBJ whole genome shotgun (WGS) entry which is preliminary data.</text>
</comment>
<dbReference type="Gene3D" id="2.60.40.3720">
    <property type="match status" value="1"/>
</dbReference>
<feature type="chain" id="PRO_5039500174" evidence="1">
    <location>
        <begin position="22"/>
        <end position="154"/>
    </location>
</feature>
<protein>
    <submittedName>
        <fullName evidence="2">DUF5065 domain-containing protein</fullName>
    </submittedName>
</protein>
<reference evidence="2 3" key="1">
    <citation type="submission" date="2016-10" db="EMBL/GenBank/DDBJ databases">
        <title>Comparative genomics of Bacillus thuringiensis reveals a path to pathogens against multiple invertebrate hosts.</title>
        <authorList>
            <person name="Zheng J."/>
            <person name="Gao Q."/>
            <person name="Liu H."/>
            <person name="Peng D."/>
            <person name="Ruan L."/>
            <person name="Sun M."/>
        </authorList>
    </citation>
    <scope>NUCLEOTIDE SEQUENCE [LARGE SCALE GENOMIC DNA]</scope>
    <source>
        <strain evidence="2">BGSC 4BK1</strain>
    </source>
</reference>
<dbReference type="InterPro" id="IPR031998">
    <property type="entry name" value="DUF5065"/>
</dbReference>
<evidence type="ECO:0000256" key="1">
    <source>
        <dbReference type="SAM" id="SignalP"/>
    </source>
</evidence>
<sequence length="154" mass="17059">MKLGKLALVGALALGGFTGLATVDAKPAAAAENVQYAAGWNDPAKIWDLTAAATDMPYYLSQYIKPSYKTGDTFTVKTAWDNKMDGNPLKIYRIMDDNSLVRYKTIYPFPVNDGSLNRAVWTTDITSVYEPGNYIAVVDVHDNFYKSQIFTINK</sequence>
<name>A0A242ZPL8_9BACI</name>
<dbReference type="EMBL" id="NFDE01000006">
    <property type="protein sequence ID" value="OTX97220.1"/>
    <property type="molecule type" value="Genomic_DNA"/>
</dbReference>
<evidence type="ECO:0000313" key="2">
    <source>
        <dbReference type="EMBL" id="OTX97220.1"/>
    </source>
</evidence>
<feature type="signal peptide" evidence="1">
    <location>
        <begin position="1"/>
        <end position="21"/>
    </location>
</feature>
<keyword evidence="1" id="KW-0732">Signal</keyword>
<accession>A0A242ZPL8</accession>